<organism evidence="2 3">
    <name type="scientific">Streptomyces blastmyceticus</name>
    <dbReference type="NCBI Taxonomy" id="68180"/>
    <lineage>
        <taxon>Bacteria</taxon>
        <taxon>Bacillati</taxon>
        <taxon>Actinomycetota</taxon>
        <taxon>Actinomycetes</taxon>
        <taxon>Kitasatosporales</taxon>
        <taxon>Streptomycetaceae</taxon>
        <taxon>Streptomyces</taxon>
    </lineage>
</organism>
<evidence type="ECO:0000313" key="2">
    <source>
        <dbReference type="EMBL" id="GAA0354368.1"/>
    </source>
</evidence>
<comment type="caution">
    <text evidence="2">The sequence shown here is derived from an EMBL/GenBank/DDBJ whole genome shotgun (WGS) entry which is preliminary data.</text>
</comment>
<proteinExistence type="predicted"/>
<protein>
    <submittedName>
        <fullName evidence="2">Uncharacterized protein</fullName>
    </submittedName>
</protein>
<reference evidence="3" key="1">
    <citation type="journal article" date="2019" name="Int. J. Syst. Evol. Microbiol.">
        <title>The Global Catalogue of Microorganisms (GCM) 10K type strain sequencing project: providing services to taxonomists for standard genome sequencing and annotation.</title>
        <authorList>
            <consortium name="The Broad Institute Genomics Platform"/>
            <consortium name="The Broad Institute Genome Sequencing Center for Infectious Disease"/>
            <person name="Wu L."/>
            <person name="Ma J."/>
        </authorList>
    </citation>
    <scope>NUCLEOTIDE SEQUENCE [LARGE SCALE GENOMIC DNA]</scope>
    <source>
        <strain evidence="3">JCM 4565</strain>
    </source>
</reference>
<name>A0ABP3GW69_9ACTN</name>
<dbReference type="EMBL" id="BAAABW010000017">
    <property type="protein sequence ID" value="GAA0354368.1"/>
    <property type="molecule type" value="Genomic_DNA"/>
</dbReference>
<dbReference type="Proteomes" id="UP001500063">
    <property type="component" value="Unassembled WGS sequence"/>
</dbReference>
<gene>
    <name evidence="2" type="ORF">GCM10010319_34440</name>
</gene>
<evidence type="ECO:0000313" key="3">
    <source>
        <dbReference type="Proteomes" id="UP001500063"/>
    </source>
</evidence>
<evidence type="ECO:0000256" key="1">
    <source>
        <dbReference type="SAM" id="MobiDB-lite"/>
    </source>
</evidence>
<accession>A0ABP3GW69</accession>
<keyword evidence="3" id="KW-1185">Reference proteome</keyword>
<sequence>MDTGTPGGKRVVRKHREGAGASGTRGRRNAAIGAGEVGRDKRRATSKAVGNAARLSRWAWLDHCTAGCEWNTRFSIVA</sequence>
<feature type="region of interest" description="Disordered" evidence="1">
    <location>
        <begin position="1"/>
        <end position="49"/>
    </location>
</feature>